<name>A0A845BMM6_9NEIS</name>
<dbReference type="EMBL" id="WSSB01000004">
    <property type="protein sequence ID" value="MXR36448.1"/>
    <property type="molecule type" value="Genomic_DNA"/>
</dbReference>
<dbReference type="InterPro" id="IPR036390">
    <property type="entry name" value="WH_DNA-bd_sf"/>
</dbReference>
<dbReference type="InterPro" id="IPR036388">
    <property type="entry name" value="WH-like_DNA-bd_sf"/>
</dbReference>
<dbReference type="Gene3D" id="3.40.190.10">
    <property type="entry name" value="Periplasmic binding protein-like II"/>
    <property type="match status" value="2"/>
</dbReference>
<dbReference type="GO" id="GO:0006351">
    <property type="term" value="P:DNA-templated transcription"/>
    <property type="evidence" value="ECO:0007669"/>
    <property type="project" value="TreeGrafter"/>
</dbReference>
<dbReference type="GO" id="GO:0003700">
    <property type="term" value="F:DNA-binding transcription factor activity"/>
    <property type="evidence" value="ECO:0007669"/>
    <property type="project" value="InterPro"/>
</dbReference>
<dbReference type="Proteomes" id="UP000467214">
    <property type="component" value="Unassembled WGS sequence"/>
</dbReference>
<keyword evidence="3" id="KW-0238">DNA-binding</keyword>
<dbReference type="InterPro" id="IPR005119">
    <property type="entry name" value="LysR_subst-bd"/>
</dbReference>
<feature type="domain" description="HTH lysR-type" evidence="5">
    <location>
        <begin position="34"/>
        <end position="91"/>
    </location>
</feature>
<evidence type="ECO:0000313" key="7">
    <source>
        <dbReference type="Proteomes" id="UP000467214"/>
    </source>
</evidence>
<evidence type="ECO:0000256" key="2">
    <source>
        <dbReference type="ARBA" id="ARBA00023015"/>
    </source>
</evidence>
<dbReference type="Pfam" id="PF00126">
    <property type="entry name" value="HTH_1"/>
    <property type="match status" value="1"/>
</dbReference>
<dbReference type="PANTHER" id="PTHR30537">
    <property type="entry name" value="HTH-TYPE TRANSCRIPTIONAL REGULATOR"/>
    <property type="match status" value="1"/>
</dbReference>
<dbReference type="AlphaFoldDB" id="A0A845BMM6"/>
<gene>
    <name evidence="6" type="ORF">GQF02_05605</name>
</gene>
<reference evidence="6 7" key="1">
    <citation type="submission" date="2019-12" db="EMBL/GenBank/DDBJ databases">
        <title>Neisseriaceae gen. nov. sp. Genome sequencing and assembly.</title>
        <authorList>
            <person name="Liu Z."/>
            <person name="Li A."/>
        </authorList>
    </citation>
    <scope>NUCLEOTIDE SEQUENCE [LARGE SCALE GENOMIC DNA]</scope>
    <source>
        <strain evidence="6 7">B2N2-7</strain>
    </source>
</reference>
<proteinExistence type="inferred from homology"/>
<dbReference type="PROSITE" id="PS50931">
    <property type="entry name" value="HTH_LYSR"/>
    <property type="match status" value="1"/>
</dbReference>
<evidence type="ECO:0000256" key="4">
    <source>
        <dbReference type="ARBA" id="ARBA00023163"/>
    </source>
</evidence>
<dbReference type="InterPro" id="IPR058163">
    <property type="entry name" value="LysR-type_TF_proteobact-type"/>
</dbReference>
<dbReference type="Pfam" id="PF03466">
    <property type="entry name" value="LysR_substrate"/>
    <property type="match status" value="1"/>
</dbReference>
<evidence type="ECO:0000259" key="5">
    <source>
        <dbReference type="PROSITE" id="PS50931"/>
    </source>
</evidence>
<organism evidence="6 7">
    <name type="scientific">Craterilacuibacter sinensis</name>
    <dbReference type="NCBI Taxonomy" id="2686017"/>
    <lineage>
        <taxon>Bacteria</taxon>
        <taxon>Pseudomonadati</taxon>
        <taxon>Pseudomonadota</taxon>
        <taxon>Betaproteobacteria</taxon>
        <taxon>Neisseriales</taxon>
        <taxon>Neisseriaceae</taxon>
        <taxon>Craterilacuibacter</taxon>
    </lineage>
</organism>
<protein>
    <submittedName>
        <fullName evidence="6">LysR family transcriptional regulator</fullName>
    </submittedName>
</protein>
<sequence>MPWHAPLHNTHFLREHVTKINSLEVGVSSLLRLPPLNAVRAFEAAARQGSFVAAAAELHVTQPAIGRHIKLLEDRLGVRLFERTPRGVVLTRQGQCYYAAVSIALQQIARAGADLLPPSTERWLRLLVVPGFATRWLNRHLRELAVLRPGLRISVEPDATFTSIEPGRADLAIAFGGPHDFEGNVMTLARPRVFPVCSPAFLLEQASLLQPSDLLSQKLVHEDDGWWWTCWFAAFGVKAQLAPDISFLSADHAIDVALAGGGIALANEILVADELRSGRLQVAIADSVQLEGYQLLLPAGDPSDDVRWFCAWLREILQQDFPAACGQMV</sequence>
<accession>A0A845BMM6</accession>
<dbReference type="SUPFAM" id="SSF53850">
    <property type="entry name" value="Periplasmic binding protein-like II"/>
    <property type="match status" value="1"/>
</dbReference>
<evidence type="ECO:0000256" key="3">
    <source>
        <dbReference type="ARBA" id="ARBA00023125"/>
    </source>
</evidence>
<comment type="caution">
    <text evidence="6">The sequence shown here is derived from an EMBL/GenBank/DDBJ whole genome shotgun (WGS) entry which is preliminary data.</text>
</comment>
<dbReference type="PRINTS" id="PR00039">
    <property type="entry name" value="HTHLYSR"/>
</dbReference>
<comment type="similarity">
    <text evidence="1">Belongs to the LysR transcriptional regulatory family.</text>
</comment>
<keyword evidence="4" id="KW-0804">Transcription</keyword>
<keyword evidence="2" id="KW-0805">Transcription regulation</keyword>
<keyword evidence="7" id="KW-1185">Reference proteome</keyword>
<dbReference type="GO" id="GO:0043565">
    <property type="term" value="F:sequence-specific DNA binding"/>
    <property type="evidence" value="ECO:0007669"/>
    <property type="project" value="TreeGrafter"/>
</dbReference>
<evidence type="ECO:0000313" key="6">
    <source>
        <dbReference type="EMBL" id="MXR36448.1"/>
    </source>
</evidence>
<dbReference type="SUPFAM" id="SSF46785">
    <property type="entry name" value="Winged helix' DNA-binding domain"/>
    <property type="match status" value="1"/>
</dbReference>
<evidence type="ECO:0000256" key="1">
    <source>
        <dbReference type="ARBA" id="ARBA00009437"/>
    </source>
</evidence>
<dbReference type="InterPro" id="IPR000847">
    <property type="entry name" value="LysR_HTH_N"/>
</dbReference>
<dbReference type="PANTHER" id="PTHR30537:SF79">
    <property type="entry name" value="TRANSCRIPTIONAL REGULATOR-RELATED"/>
    <property type="match status" value="1"/>
</dbReference>
<dbReference type="FunFam" id="1.10.10.10:FF:000038">
    <property type="entry name" value="Glycine cleavage system transcriptional activator"/>
    <property type="match status" value="1"/>
</dbReference>
<dbReference type="Gene3D" id="1.10.10.10">
    <property type="entry name" value="Winged helix-like DNA-binding domain superfamily/Winged helix DNA-binding domain"/>
    <property type="match status" value="1"/>
</dbReference>